<dbReference type="EMBL" id="JACPSX010000161">
    <property type="protein sequence ID" value="MBI3015075.1"/>
    <property type="molecule type" value="Genomic_DNA"/>
</dbReference>
<dbReference type="Proteomes" id="UP000741360">
    <property type="component" value="Unassembled WGS sequence"/>
</dbReference>
<reference evidence="1" key="1">
    <citation type="submission" date="2020-07" db="EMBL/GenBank/DDBJ databases">
        <title>Huge and variable diversity of episymbiotic CPR bacteria and DPANN archaea in groundwater ecosystems.</title>
        <authorList>
            <person name="He C.Y."/>
            <person name="Keren R."/>
            <person name="Whittaker M."/>
            <person name="Farag I.F."/>
            <person name="Doudna J."/>
            <person name="Cate J.H.D."/>
            <person name="Banfield J.F."/>
        </authorList>
    </citation>
    <scope>NUCLEOTIDE SEQUENCE</scope>
    <source>
        <strain evidence="1">NC_groundwater_717_Ag_S-0.2um_59_8</strain>
    </source>
</reference>
<sequence>DNLFYVHFSRRSGGQDWEVLSALGEIRRQLSPVTIPGVSGLAAGEEIWKDLKAILDQQPIDLEMGRRVLDKLLENLKAFSPDYHHSNRFLTGFLGYVESAAPEMVEKLKQSRSREATSLIFPAR</sequence>
<evidence type="ECO:0000313" key="2">
    <source>
        <dbReference type="Proteomes" id="UP000741360"/>
    </source>
</evidence>
<proteinExistence type="predicted"/>
<comment type="caution">
    <text evidence="1">The sequence shown here is derived from an EMBL/GenBank/DDBJ whole genome shotgun (WGS) entry which is preliminary data.</text>
</comment>
<accession>A0A932GQG8</accession>
<feature type="non-terminal residue" evidence="1">
    <location>
        <position position="1"/>
    </location>
</feature>
<evidence type="ECO:0000313" key="1">
    <source>
        <dbReference type="EMBL" id="MBI3015075.1"/>
    </source>
</evidence>
<gene>
    <name evidence="1" type="ORF">HYY65_08475</name>
</gene>
<name>A0A932GQG8_UNCTE</name>
<protein>
    <submittedName>
        <fullName evidence="1">Uncharacterized protein</fullName>
    </submittedName>
</protein>
<organism evidence="1 2">
    <name type="scientific">Tectimicrobiota bacterium</name>
    <dbReference type="NCBI Taxonomy" id="2528274"/>
    <lineage>
        <taxon>Bacteria</taxon>
        <taxon>Pseudomonadati</taxon>
        <taxon>Nitrospinota/Tectimicrobiota group</taxon>
        <taxon>Candidatus Tectimicrobiota</taxon>
    </lineage>
</organism>
<dbReference type="AlphaFoldDB" id="A0A932GQG8"/>